<feature type="region of interest" description="Disordered" evidence="1">
    <location>
        <begin position="1"/>
        <end position="25"/>
    </location>
</feature>
<feature type="transmembrane region" description="Helical" evidence="2">
    <location>
        <begin position="58"/>
        <end position="76"/>
    </location>
</feature>
<accession>A0ABQ2C1B5</accession>
<dbReference type="RefSeq" id="WP_188374478.1">
    <property type="nucleotide sequence ID" value="NZ_BMDQ01000002.1"/>
</dbReference>
<name>A0ABQ2C1B5_9FLAO</name>
<keyword evidence="2" id="KW-1133">Transmembrane helix</keyword>
<keyword evidence="4" id="KW-1185">Reference proteome</keyword>
<evidence type="ECO:0000313" key="4">
    <source>
        <dbReference type="Proteomes" id="UP000624701"/>
    </source>
</evidence>
<evidence type="ECO:0000256" key="2">
    <source>
        <dbReference type="SAM" id="Phobius"/>
    </source>
</evidence>
<dbReference type="EMBL" id="BMDQ01000002">
    <property type="protein sequence ID" value="GGI57567.1"/>
    <property type="molecule type" value="Genomic_DNA"/>
</dbReference>
<evidence type="ECO:0000313" key="3">
    <source>
        <dbReference type="EMBL" id="GGI57567.1"/>
    </source>
</evidence>
<gene>
    <name evidence="3" type="ORF">GCM10011444_18760</name>
</gene>
<comment type="caution">
    <text evidence="3">The sequence shown here is derived from an EMBL/GenBank/DDBJ whole genome shotgun (WGS) entry which is preliminary data.</text>
</comment>
<evidence type="ECO:0000256" key="1">
    <source>
        <dbReference type="SAM" id="MobiDB-lite"/>
    </source>
</evidence>
<reference evidence="4" key="1">
    <citation type="journal article" date="2019" name="Int. J. Syst. Evol. Microbiol.">
        <title>The Global Catalogue of Microorganisms (GCM) 10K type strain sequencing project: providing services to taxonomists for standard genome sequencing and annotation.</title>
        <authorList>
            <consortium name="The Broad Institute Genomics Platform"/>
            <consortium name="The Broad Institute Genome Sequencing Center for Infectious Disease"/>
            <person name="Wu L."/>
            <person name="Ma J."/>
        </authorList>
    </citation>
    <scope>NUCLEOTIDE SEQUENCE [LARGE SCALE GENOMIC DNA]</scope>
    <source>
        <strain evidence="4">CCM 8681</strain>
    </source>
</reference>
<protein>
    <submittedName>
        <fullName evidence="3">Uncharacterized protein</fullName>
    </submittedName>
</protein>
<feature type="transmembrane region" description="Helical" evidence="2">
    <location>
        <begin position="34"/>
        <end position="52"/>
    </location>
</feature>
<keyword evidence="2" id="KW-0812">Transmembrane</keyword>
<proteinExistence type="predicted"/>
<organism evidence="3 4">
    <name type="scientific">Winogradskyella haliclonae</name>
    <dbReference type="NCBI Taxonomy" id="2048558"/>
    <lineage>
        <taxon>Bacteria</taxon>
        <taxon>Pseudomonadati</taxon>
        <taxon>Bacteroidota</taxon>
        <taxon>Flavobacteriia</taxon>
        <taxon>Flavobacteriales</taxon>
        <taxon>Flavobacteriaceae</taxon>
        <taxon>Winogradskyella</taxon>
    </lineage>
</organism>
<feature type="compositionally biased region" description="Basic residues" evidence="1">
    <location>
        <begin position="10"/>
        <end position="19"/>
    </location>
</feature>
<sequence>MNRNYSLNRKQAHQNTHRTKANEQDVIASKEKRSAIYAAVIFLLMMGAIAVISLGKSIFIDKIAICLFIIGCILLIRLSGPTKQL</sequence>
<dbReference type="Proteomes" id="UP000624701">
    <property type="component" value="Unassembled WGS sequence"/>
</dbReference>
<keyword evidence="2" id="KW-0472">Membrane</keyword>